<evidence type="ECO:0000313" key="2">
    <source>
        <dbReference type="EMBL" id="KAF2536098.1"/>
    </source>
</evidence>
<dbReference type="AlphaFoldDB" id="A0A8S9FVT8"/>
<accession>A0A8S9FVT8</accession>
<comment type="caution">
    <text evidence="2">The sequence shown here is derived from an EMBL/GenBank/DDBJ whole genome shotgun (WGS) entry which is preliminary data.</text>
</comment>
<reference evidence="2" key="1">
    <citation type="submission" date="2019-12" db="EMBL/GenBank/DDBJ databases">
        <title>Genome sequencing and annotation of Brassica cretica.</title>
        <authorList>
            <person name="Studholme D.J."/>
            <person name="Sarris P.F."/>
        </authorList>
    </citation>
    <scope>NUCLEOTIDE SEQUENCE</scope>
    <source>
        <strain evidence="2">PFS-001/15</strain>
        <tissue evidence="2">Leaf</tissue>
    </source>
</reference>
<dbReference type="EMBL" id="QGKW02002228">
    <property type="protein sequence ID" value="KAF2536098.1"/>
    <property type="molecule type" value="Genomic_DNA"/>
</dbReference>
<proteinExistence type="predicted"/>
<gene>
    <name evidence="2" type="ORF">F2Q68_00019143</name>
</gene>
<feature type="compositionally biased region" description="Basic residues" evidence="1">
    <location>
        <begin position="147"/>
        <end position="156"/>
    </location>
</feature>
<dbReference type="Proteomes" id="UP000712281">
    <property type="component" value="Unassembled WGS sequence"/>
</dbReference>
<feature type="region of interest" description="Disordered" evidence="1">
    <location>
        <begin position="113"/>
        <end position="156"/>
    </location>
</feature>
<feature type="compositionally biased region" description="Basic and acidic residues" evidence="1">
    <location>
        <begin position="127"/>
        <end position="146"/>
    </location>
</feature>
<name>A0A8S9FVT8_BRACR</name>
<protein>
    <submittedName>
        <fullName evidence="2">Uncharacterized protein</fullName>
    </submittedName>
</protein>
<sequence length="156" mass="18052">MFVRGSSELAFLSFTDLCLNYQAQSISKCRYSRLDNPALRCFSAEVACLSHRTVLRRILTELGKPILWLQSKRPLPPQLYNLTSLRICGAEFNSGINLDLVAWWGLDTKKTVQGMRKKQKSCVSSPAEKKREDGEEERRREKEVKERKKRKKNLFG</sequence>
<evidence type="ECO:0000313" key="3">
    <source>
        <dbReference type="Proteomes" id="UP000712281"/>
    </source>
</evidence>
<evidence type="ECO:0000256" key="1">
    <source>
        <dbReference type="SAM" id="MobiDB-lite"/>
    </source>
</evidence>
<organism evidence="2 3">
    <name type="scientific">Brassica cretica</name>
    <name type="common">Mustard</name>
    <dbReference type="NCBI Taxonomy" id="69181"/>
    <lineage>
        <taxon>Eukaryota</taxon>
        <taxon>Viridiplantae</taxon>
        <taxon>Streptophyta</taxon>
        <taxon>Embryophyta</taxon>
        <taxon>Tracheophyta</taxon>
        <taxon>Spermatophyta</taxon>
        <taxon>Magnoliopsida</taxon>
        <taxon>eudicotyledons</taxon>
        <taxon>Gunneridae</taxon>
        <taxon>Pentapetalae</taxon>
        <taxon>rosids</taxon>
        <taxon>malvids</taxon>
        <taxon>Brassicales</taxon>
        <taxon>Brassicaceae</taxon>
        <taxon>Brassiceae</taxon>
        <taxon>Brassica</taxon>
    </lineage>
</organism>